<dbReference type="InterPro" id="IPR050950">
    <property type="entry name" value="HTH-type_LysR_regulators"/>
</dbReference>
<dbReference type="InterPro" id="IPR036388">
    <property type="entry name" value="WH-like_DNA-bd_sf"/>
</dbReference>
<dbReference type="Gene3D" id="1.10.10.10">
    <property type="entry name" value="Winged helix-like DNA-binding domain superfamily/Winged helix DNA-binding domain"/>
    <property type="match status" value="1"/>
</dbReference>
<comment type="similarity">
    <text evidence="1">Belongs to the LysR transcriptional regulatory family.</text>
</comment>
<name>A0A8J6JDY0_9FIRM</name>
<organism evidence="6 7">
    <name type="scientific">Lawsonibacter hominis</name>
    <dbReference type="NCBI Taxonomy" id="2763053"/>
    <lineage>
        <taxon>Bacteria</taxon>
        <taxon>Bacillati</taxon>
        <taxon>Bacillota</taxon>
        <taxon>Clostridia</taxon>
        <taxon>Eubacteriales</taxon>
        <taxon>Oscillospiraceae</taxon>
        <taxon>Lawsonibacter</taxon>
    </lineage>
</organism>
<evidence type="ECO:0000256" key="2">
    <source>
        <dbReference type="ARBA" id="ARBA00023015"/>
    </source>
</evidence>
<dbReference type="InterPro" id="IPR005119">
    <property type="entry name" value="LysR_subst-bd"/>
</dbReference>
<comment type="caution">
    <text evidence="6">The sequence shown here is derived from an EMBL/GenBank/DDBJ whole genome shotgun (WGS) entry which is preliminary data.</text>
</comment>
<accession>A0A8J6JDY0</accession>
<dbReference type="GO" id="GO:0003700">
    <property type="term" value="F:DNA-binding transcription factor activity"/>
    <property type="evidence" value="ECO:0007669"/>
    <property type="project" value="InterPro"/>
</dbReference>
<dbReference type="CDD" id="cd05466">
    <property type="entry name" value="PBP2_LTTR_substrate"/>
    <property type="match status" value="1"/>
</dbReference>
<dbReference type="AlphaFoldDB" id="A0A8J6JDY0"/>
<keyword evidence="4" id="KW-0804">Transcription</keyword>
<dbReference type="SUPFAM" id="SSF53850">
    <property type="entry name" value="Periplasmic binding protein-like II"/>
    <property type="match status" value="1"/>
</dbReference>
<evidence type="ECO:0000313" key="6">
    <source>
        <dbReference type="EMBL" id="MBC5733464.1"/>
    </source>
</evidence>
<dbReference type="PANTHER" id="PTHR30419:SF8">
    <property type="entry name" value="NITROGEN ASSIMILATION TRANSCRIPTIONAL ACTIVATOR-RELATED"/>
    <property type="match status" value="1"/>
</dbReference>
<dbReference type="RefSeq" id="WP_186907362.1">
    <property type="nucleotide sequence ID" value="NZ_JACOPP010000007.1"/>
</dbReference>
<keyword evidence="2" id="KW-0805">Transcription regulation</keyword>
<keyword evidence="3" id="KW-0238">DNA-binding</keyword>
<reference evidence="6" key="1">
    <citation type="submission" date="2020-08" db="EMBL/GenBank/DDBJ databases">
        <title>Genome public.</title>
        <authorList>
            <person name="Liu C."/>
            <person name="Sun Q."/>
        </authorList>
    </citation>
    <scope>NUCLEOTIDE SEQUENCE</scope>
    <source>
        <strain evidence="6">NSJ-51</strain>
    </source>
</reference>
<dbReference type="EMBL" id="JACOPP010000007">
    <property type="protein sequence ID" value="MBC5733464.1"/>
    <property type="molecule type" value="Genomic_DNA"/>
</dbReference>
<dbReference type="Gene3D" id="3.40.190.290">
    <property type="match status" value="1"/>
</dbReference>
<evidence type="ECO:0000313" key="7">
    <source>
        <dbReference type="Proteomes" id="UP000661435"/>
    </source>
</evidence>
<evidence type="ECO:0000256" key="1">
    <source>
        <dbReference type="ARBA" id="ARBA00009437"/>
    </source>
</evidence>
<dbReference type="InterPro" id="IPR036390">
    <property type="entry name" value="WH_DNA-bd_sf"/>
</dbReference>
<dbReference type="PROSITE" id="PS50931">
    <property type="entry name" value="HTH_LYSR"/>
    <property type="match status" value="1"/>
</dbReference>
<evidence type="ECO:0000256" key="4">
    <source>
        <dbReference type="ARBA" id="ARBA00023163"/>
    </source>
</evidence>
<evidence type="ECO:0000256" key="3">
    <source>
        <dbReference type="ARBA" id="ARBA00023125"/>
    </source>
</evidence>
<dbReference type="PRINTS" id="PR00039">
    <property type="entry name" value="HTHLYSR"/>
</dbReference>
<evidence type="ECO:0000259" key="5">
    <source>
        <dbReference type="PROSITE" id="PS50931"/>
    </source>
</evidence>
<dbReference type="PANTHER" id="PTHR30419">
    <property type="entry name" value="HTH-TYPE TRANSCRIPTIONAL REGULATOR YBHD"/>
    <property type="match status" value="1"/>
</dbReference>
<proteinExistence type="inferred from homology"/>
<dbReference type="InterPro" id="IPR000847">
    <property type="entry name" value="LysR_HTH_N"/>
</dbReference>
<sequence length="293" mass="33370">MTLKQIEYFQTVCAKGNISAAAEALFISRSVVSRAIAELEEEFGTQIFTRSKNGVALTESGTILAQLFETFTASYATAKGRIGRLRTQEQTRLLRLGVTPTNAYCIYHTYLEEFQCRYPQIRLYIEEYSAYDAWRMLLNGRLDAFFTPVRPDPVEFDALELYPNPIMLGVAAADPLAQKTSVSIADILDLPLGFFNAPMPIEATLKTCFQALGRELSVVIRTSDQMLLKELTRQGKLYPILPLDMMATWEEVRQVPLDFFHPSTNRLVWSRGLYQQSAMEPFLTFMRQQTRQS</sequence>
<keyword evidence="7" id="KW-1185">Reference proteome</keyword>
<dbReference type="GO" id="GO:0003677">
    <property type="term" value="F:DNA binding"/>
    <property type="evidence" value="ECO:0007669"/>
    <property type="project" value="UniProtKB-KW"/>
</dbReference>
<dbReference type="Pfam" id="PF03466">
    <property type="entry name" value="LysR_substrate"/>
    <property type="match status" value="1"/>
</dbReference>
<protein>
    <submittedName>
        <fullName evidence="6">LysR family transcriptional regulator</fullName>
    </submittedName>
</protein>
<dbReference type="Pfam" id="PF00126">
    <property type="entry name" value="HTH_1"/>
    <property type="match status" value="1"/>
</dbReference>
<dbReference type="GO" id="GO:0005829">
    <property type="term" value="C:cytosol"/>
    <property type="evidence" value="ECO:0007669"/>
    <property type="project" value="TreeGrafter"/>
</dbReference>
<dbReference type="Proteomes" id="UP000661435">
    <property type="component" value="Unassembled WGS sequence"/>
</dbReference>
<gene>
    <name evidence="6" type="ORF">H8S57_06960</name>
</gene>
<dbReference type="SUPFAM" id="SSF46785">
    <property type="entry name" value="Winged helix' DNA-binding domain"/>
    <property type="match status" value="1"/>
</dbReference>
<feature type="domain" description="HTH lysR-type" evidence="5">
    <location>
        <begin position="1"/>
        <end position="58"/>
    </location>
</feature>